<feature type="binding site" evidence="2">
    <location>
        <position position="21"/>
    </location>
    <ligand>
        <name>Mg(2+)</name>
        <dbReference type="ChEBI" id="CHEBI:18420"/>
    </ligand>
</feature>
<evidence type="ECO:0000256" key="2">
    <source>
        <dbReference type="HAMAP-Rule" id="MF_01139"/>
    </source>
</evidence>
<reference evidence="4" key="1">
    <citation type="journal article" date="2019" name="Int. J. Syst. Evol. Microbiol.">
        <title>The Global Catalogue of Microorganisms (GCM) 10K type strain sequencing project: providing services to taxonomists for standard genome sequencing and annotation.</title>
        <authorList>
            <consortium name="The Broad Institute Genomics Platform"/>
            <consortium name="The Broad Institute Genome Sequencing Center for Infectious Disease"/>
            <person name="Wu L."/>
            <person name="Ma J."/>
        </authorList>
    </citation>
    <scope>NUCLEOTIDE SEQUENCE [LARGE SCALE GENOMIC DNA]</scope>
    <source>
        <strain evidence="4">CGMCC 4.7393</strain>
    </source>
</reference>
<dbReference type="EC" id="2.5.1.-" evidence="2"/>
<feature type="binding site" evidence="2">
    <location>
        <position position="26"/>
    </location>
    <ligand>
        <name>substrate</name>
    </ligand>
</feature>
<dbReference type="InterPro" id="IPR036424">
    <property type="entry name" value="UPP_synth-like_sf"/>
</dbReference>
<proteinExistence type="inferred from homology"/>
<feature type="active site" description="Proton acceptor" evidence="2">
    <location>
        <position position="69"/>
    </location>
</feature>
<name>A0ABW2DJ93_9BACT</name>
<dbReference type="Proteomes" id="UP001596405">
    <property type="component" value="Unassembled WGS sequence"/>
</dbReference>
<dbReference type="NCBIfam" id="TIGR00055">
    <property type="entry name" value="uppS"/>
    <property type="match status" value="1"/>
</dbReference>
<dbReference type="NCBIfam" id="NF011405">
    <property type="entry name" value="PRK14830.1"/>
    <property type="match status" value="1"/>
</dbReference>
<gene>
    <name evidence="3" type="ORF">ACFQHR_04280</name>
</gene>
<feature type="binding site" evidence="2">
    <location>
        <position position="208"/>
    </location>
    <ligand>
        <name>Mg(2+)</name>
        <dbReference type="ChEBI" id="CHEBI:18420"/>
    </ligand>
</feature>
<feature type="binding site" evidence="2">
    <location>
        <position position="38"/>
    </location>
    <ligand>
        <name>substrate</name>
    </ligand>
</feature>
<protein>
    <recommendedName>
        <fullName evidence="2">Isoprenyl transferase</fullName>
        <ecNumber evidence="2">2.5.1.-</ecNumber>
    </recommendedName>
</protein>
<dbReference type="PANTHER" id="PTHR10291">
    <property type="entry name" value="DEHYDRODOLICHYL DIPHOSPHATE SYNTHASE FAMILY MEMBER"/>
    <property type="match status" value="1"/>
</dbReference>
<evidence type="ECO:0000313" key="3">
    <source>
        <dbReference type="EMBL" id="MFC6996826.1"/>
    </source>
</evidence>
<feature type="binding site" evidence="2">
    <location>
        <begin position="66"/>
        <end position="68"/>
    </location>
    <ligand>
        <name>substrate</name>
    </ligand>
</feature>
<dbReference type="RefSeq" id="WP_066625961.1">
    <property type="nucleotide sequence ID" value="NZ_JBHSYQ010000003.1"/>
</dbReference>
<dbReference type="EMBL" id="JBHSYQ010000003">
    <property type="protein sequence ID" value="MFC6996826.1"/>
    <property type="molecule type" value="Genomic_DNA"/>
</dbReference>
<keyword evidence="1 2" id="KW-0808">Transferase</keyword>
<dbReference type="Gene3D" id="3.40.1180.10">
    <property type="entry name" value="Decaprenyl diphosphate synthase-like"/>
    <property type="match status" value="1"/>
</dbReference>
<sequence length="250" mass="28459">MSLKEKIDLNNLPRHIAVIMDGNGRWAKKKGNLRIFGHQNAITAVRDTVEAAAELGVGYLTLYAFSTENWSRPKYEVDALMQLLVSTIRKETETLNKNNIRLQAIGNLASLPDACRMQLQEAIELTSTNTRMTLVLALSYSGRWELVNAAQKMAEAVKTGELSPSAIDEKTIEQFLNTSGMPDPELLIRTSGEQRISNFLLWQLAYTELYITELLWPDFRKEHLYEAILAFQQRERRFGKTSEQLQKAHS</sequence>
<dbReference type="GO" id="GO:0016740">
    <property type="term" value="F:transferase activity"/>
    <property type="evidence" value="ECO:0007669"/>
    <property type="project" value="UniProtKB-KW"/>
</dbReference>
<feature type="binding site" evidence="2">
    <location>
        <position position="72"/>
    </location>
    <ligand>
        <name>substrate</name>
    </ligand>
</feature>
<organism evidence="3 4">
    <name type="scientific">Rufibacter roseus</name>
    <dbReference type="NCBI Taxonomy" id="1567108"/>
    <lineage>
        <taxon>Bacteria</taxon>
        <taxon>Pseudomonadati</taxon>
        <taxon>Bacteroidota</taxon>
        <taxon>Cytophagia</taxon>
        <taxon>Cytophagales</taxon>
        <taxon>Hymenobacteraceae</taxon>
        <taxon>Rufibacter</taxon>
    </lineage>
</organism>
<feature type="binding site" evidence="2">
    <location>
        <begin position="22"/>
        <end position="25"/>
    </location>
    <ligand>
        <name>substrate</name>
    </ligand>
</feature>
<keyword evidence="4" id="KW-1185">Reference proteome</keyword>
<comment type="caution">
    <text evidence="3">The sequence shown here is derived from an EMBL/GenBank/DDBJ whole genome shotgun (WGS) entry which is preliminary data.</text>
</comment>
<evidence type="ECO:0000256" key="1">
    <source>
        <dbReference type="ARBA" id="ARBA00022679"/>
    </source>
</evidence>
<comment type="similarity">
    <text evidence="2">Belongs to the UPP synthase family.</text>
</comment>
<dbReference type="InterPro" id="IPR001441">
    <property type="entry name" value="UPP_synth-like"/>
</dbReference>
<comment type="subunit">
    <text evidence="2">Homodimer.</text>
</comment>
<feature type="binding site" evidence="2">
    <location>
        <position position="34"/>
    </location>
    <ligand>
        <name>substrate</name>
    </ligand>
</feature>
<feature type="binding site" evidence="2">
    <location>
        <position position="70"/>
    </location>
    <ligand>
        <name>substrate</name>
    </ligand>
</feature>
<comment type="cofactor">
    <cofactor evidence="2">
        <name>Mg(2+)</name>
        <dbReference type="ChEBI" id="CHEBI:18420"/>
    </cofactor>
    <text evidence="2">Binds 2 magnesium ions per subunit.</text>
</comment>
<dbReference type="PANTHER" id="PTHR10291:SF0">
    <property type="entry name" value="DEHYDRODOLICHYL DIPHOSPHATE SYNTHASE 2"/>
    <property type="match status" value="1"/>
</dbReference>
<feature type="binding site" evidence="2">
    <location>
        <position position="189"/>
    </location>
    <ligand>
        <name>substrate</name>
    </ligand>
</feature>
<accession>A0ABW2DJ93</accession>
<keyword evidence="2" id="KW-0479">Metal-binding</keyword>
<evidence type="ECO:0000313" key="4">
    <source>
        <dbReference type="Proteomes" id="UP001596405"/>
    </source>
</evidence>
<dbReference type="Pfam" id="PF01255">
    <property type="entry name" value="Prenyltransf"/>
    <property type="match status" value="1"/>
</dbReference>
<dbReference type="SUPFAM" id="SSF64005">
    <property type="entry name" value="Undecaprenyl diphosphate synthase"/>
    <property type="match status" value="1"/>
</dbReference>
<comment type="function">
    <text evidence="2">Catalyzes the condensation of isopentenyl diphosphate (IPP) with allylic pyrophosphates generating different type of terpenoids.</text>
</comment>
<dbReference type="PROSITE" id="PS01066">
    <property type="entry name" value="UPP_SYNTHASE"/>
    <property type="match status" value="1"/>
</dbReference>
<feature type="binding site" evidence="2">
    <location>
        <begin position="195"/>
        <end position="197"/>
    </location>
    <ligand>
        <name>substrate</name>
    </ligand>
</feature>
<keyword evidence="2" id="KW-0460">Magnesium</keyword>
<dbReference type="HAMAP" id="MF_01139">
    <property type="entry name" value="ISPT"/>
    <property type="match status" value="1"/>
</dbReference>
<dbReference type="CDD" id="cd00475">
    <property type="entry name" value="Cis_IPPS"/>
    <property type="match status" value="1"/>
</dbReference>
<dbReference type="InterPro" id="IPR018520">
    <property type="entry name" value="UPP_synth-like_CS"/>
</dbReference>
<feature type="active site" evidence="2">
    <location>
        <position position="21"/>
    </location>
</feature>